<feature type="non-terminal residue" evidence="2">
    <location>
        <position position="81"/>
    </location>
</feature>
<reference evidence="3" key="2">
    <citation type="submission" date="2015-01" db="EMBL/GenBank/DDBJ databases">
        <title>Evolutionary Origins and Diversification of the Mycorrhizal Mutualists.</title>
        <authorList>
            <consortium name="DOE Joint Genome Institute"/>
            <consortium name="Mycorrhizal Genomics Consortium"/>
            <person name="Kohler A."/>
            <person name="Kuo A."/>
            <person name="Nagy L.G."/>
            <person name="Floudas D."/>
            <person name="Copeland A."/>
            <person name="Barry K.W."/>
            <person name="Cichocki N."/>
            <person name="Veneault-Fourrey C."/>
            <person name="LaButti K."/>
            <person name="Lindquist E.A."/>
            <person name="Lipzen A."/>
            <person name="Lundell T."/>
            <person name="Morin E."/>
            <person name="Murat C."/>
            <person name="Riley R."/>
            <person name="Ohm R."/>
            <person name="Sun H."/>
            <person name="Tunlid A."/>
            <person name="Henrissat B."/>
            <person name="Grigoriev I.V."/>
            <person name="Hibbett D.S."/>
            <person name="Martin F."/>
        </authorList>
    </citation>
    <scope>NUCLEOTIDE SEQUENCE [LARGE SCALE GENOMIC DNA]</scope>
    <source>
        <strain evidence="3">Foug A</strain>
    </source>
</reference>
<dbReference type="InterPro" id="IPR001849">
    <property type="entry name" value="PH_domain"/>
</dbReference>
<dbReference type="HOGENOM" id="CLU_149495_1_0_1"/>
<sequence length="81" mass="9147">PNPSKCDLIRAYTLQNAESGLGNDYTKRRNVIRVRVEGEQFLLQAPDVPSVVEWIEALHAGTNIALDLDQRTMPRGPMFPR</sequence>
<reference evidence="2 3" key="1">
    <citation type="submission" date="2014-04" db="EMBL/GenBank/DDBJ databases">
        <authorList>
            <consortium name="DOE Joint Genome Institute"/>
            <person name="Kuo A."/>
            <person name="Kohler A."/>
            <person name="Nagy L.G."/>
            <person name="Floudas D."/>
            <person name="Copeland A."/>
            <person name="Barry K.W."/>
            <person name="Cichocki N."/>
            <person name="Veneault-Fourrey C."/>
            <person name="LaButti K."/>
            <person name="Lindquist E.A."/>
            <person name="Lipzen A."/>
            <person name="Lundell T."/>
            <person name="Morin E."/>
            <person name="Murat C."/>
            <person name="Sun H."/>
            <person name="Tunlid A."/>
            <person name="Henrissat B."/>
            <person name="Grigoriev I.V."/>
            <person name="Hibbett D.S."/>
            <person name="Martin F."/>
            <person name="Nordberg H.P."/>
            <person name="Cantor M.N."/>
            <person name="Hua S.X."/>
        </authorList>
    </citation>
    <scope>NUCLEOTIDE SEQUENCE [LARGE SCALE GENOMIC DNA]</scope>
    <source>
        <strain evidence="2 3">Foug A</strain>
    </source>
</reference>
<dbReference type="AlphaFoldDB" id="A0A0C3ED32"/>
<protein>
    <recommendedName>
        <fullName evidence="1">PH domain-containing protein</fullName>
    </recommendedName>
</protein>
<evidence type="ECO:0000313" key="2">
    <source>
        <dbReference type="EMBL" id="KIM70585.1"/>
    </source>
</evidence>
<dbReference type="PANTHER" id="PTHR37283:SF1">
    <property type="entry name" value="PH DOMAIN-CONTAINING PROTEIN YHR131C"/>
    <property type="match status" value="1"/>
</dbReference>
<evidence type="ECO:0000313" key="3">
    <source>
        <dbReference type="Proteomes" id="UP000053989"/>
    </source>
</evidence>
<dbReference type="PANTHER" id="PTHR37283">
    <property type="entry name" value="PH DOMAIN-CONTAINING PROTEIN YHR131C"/>
    <property type="match status" value="1"/>
</dbReference>
<proteinExistence type="predicted"/>
<dbReference type="SUPFAM" id="SSF50729">
    <property type="entry name" value="PH domain-like"/>
    <property type="match status" value="1"/>
</dbReference>
<gene>
    <name evidence="2" type="ORF">SCLCIDRAFT_65794</name>
</gene>
<dbReference type="Gene3D" id="2.30.29.30">
    <property type="entry name" value="Pleckstrin-homology domain (PH domain)/Phosphotyrosine-binding domain (PTB)"/>
    <property type="match status" value="1"/>
</dbReference>
<feature type="non-terminal residue" evidence="2">
    <location>
        <position position="1"/>
    </location>
</feature>
<evidence type="ECO:0000259" key="1">
    <source>
        <dbReference type="PROSITE" id="PS50003"/>
    </source>
</evidence>
<accession>A0A0C3ED32</accession>
<keyword evidence="3" id="KW-1185">Reference proteome</keyword>
<dbReference type="InterPro" id="IPR011993">
    <property type="entry name" value="PH-like_dom_sf"/>
</dbReference>
<dbReference type="PROSITE" id="PS50003">
    <property type="entry name" value="PH_DOMAIN"/>
    <property type="match status" value="1"/>
</dbReference>
<name>A0A0C3ED32_9AGAM</name>
<dbReference type="EMBL" id="KN822004">
    <property type="protein sequence ID" value="KIM70585.1"/>
    <property type="molecule type" value="Genomic_DNA"/>
</dbReference>
<feature type="domain" description="PH" evidence="1">
    <location>
        <begin position="1"/>
        <end position="63"/>
    </location>
</feature>
<dbReference type="Proteomes" id="UP000053989">
    <property type="component" value="Unassembled WGS sequence"/>
</dbReference>
<dbReference type="OrthoDB" id="5865767at2759"/>
<dbReference type="STRING" id="1036808.A0A0C3ED32"/>
<organism evidence="2 3">
    <name type="scientific">Scleroderma citrinum Foug A</name>
    <dbReference type="NCBI Taxonomy" id="1036808"/>
    <lineage>
        <taxon>Eukaryota</taxon>
        <taxon>Fungi</taxon>
        <taxon>Dikarya</taxon>
        <taxon>Basidiomycota</taxon>
        <taxon>Agaricomycotina</taxon>
        <taxon>Agaricomycetes</taxon>
        <taxon>Agaricomycetidae</taxon>
        <taxon>Boletales</taxon>
        <taxon>Sclerodermatineae</taxon>
        <taxon>Sclerodermataceae</taxon>
        <taxon>Scleroderma</taxon>
    </lineage>
</organism>
<dbReference type="InParanoid" id="A0A0C3ED32"/>